<dbReference type="CDD" id="cd07819">
    <property type="entry name" value="SRPBCC_2"/>
    <property type="match status" value="1"/>
</dbReference>
<proteinExistence type="predicted"/>
<dbReference type="InterPro" id="IPR005031">
    <property type="entry name" value="COQ10_START"/>
</dbReference>
<dbReference type="OrthoDB" id="3692349at2"/>
<accession>A0A3E1HIT2</accession>
<dbReference type="PANTHER" id="PTHR39683:SF4">
    <property type="entry name" value="COENZYME Q-BINDING PROTEIN COQ10 START DOMAIN-CONTAINING PROTEIN"/>
    <property type="match status" value="1"/>
</dbReference>
<keyword evidence="3" id="KW-1185">Reference proteome</keyword>
<reference evidence="2 3" key="1">
    <citation type="submission" date="2018-07" db="EMBL/GenBank/DDBJ databases">
        <title>Whole genome sequence of Mycobacterium uberis.</title>
        <authorList>
            <person name="Benjak A."/>
        </authorList>
    </citation>
    <scope>NUCLEOTIDE SEQUENCE [LARGE SCALE GENOMIC DNA]</scope>
    <source>
        <strain evidence="2 3">Jura</strain>
    </source>
</reference>
<gene>
    <name evidence="2" type="ORF">MUBE_05755</name>
</gene>
<comment type="caution">
    <text evidence="2">The sequence shown here is derived from an EMBL/GenBank/DDBJ whole genome shotgun (WGS) entry which is preliminary data.</text>
</comment>
<evidence type="ECO:0000313" key="2">
    <source>
        <dbReference type="EMBL" id="RFD26370.1"/>
    </source>
</evidence>
<dbReference type="InterPro" id="IPR023393">
    <property type="entry name" value="START-like_dom_sf"/>
</dbReference>
<evidence type="ECO:0000259" key="1">
    <source>
        <dbReference type="Pfam" id="PF03364"/>
    </source>
</evidence>
<name>A0A3E1HIT2_9MYCO</name>
<dbReference type="Proteomes" id="UP000258522">
    <property type="component" value="Unassembled WGS sequence"/>
</dbReference>
<dbReference type="Pfam" id="PF03364">
    <property type="entry name" value="Polyketide_cyc"/>
    <property type="match status" value="1"/>
</dbReference>
<organism evidence="2 3">
    <name type="scientific">Mycobacterium uberis</name>
    <dbReference type="NCBI Taxonomy" id="2162698"/>
    <lineage>
        <taxon>Bacteria</taxon>
        <taxon>Bacillati</taxon>
        <taxon>Actinomycetota</taxon>
        <taxon>Actinomycetes</taxon>
        <taxon>Mycobacteriales</taxon>
        <taxon>Mycobacteriaceae</taxon>
        <taxon>Mycobacterium</taxon>
    </lineage>
</organism>
<protein>
    <submittedName>
        <fullName evidence="2">Cyclase</fullName>
    </submittedName>
</protein>
<evidence type="ECO:0000313" key="3">
    <source>
        <dbReference type="Proteomes" id="UP000258522"/>
    </source>
</evidence>
<sequence>MPVVSKTIEVSADATSIMAIVVDFEAYPQWNEGVRGVWVLDHYDDGRPSQLRLDTEIQGLEGTYIQAVYYPGVNQIQTVMQQGDLFTKQEQLLSVVEIGGGSLLTVDIDIEPSTPVPVPMVKSLLNNVLDHLAENLKLRAEQLAATQGFQRLAGSPENSSSRLVWP</sequence>
<dbReference type="SUPFAM" id="SSF55961">
    <property type="entry name" value="Bet v1-like"/>
    <property type="match status" value="1"/>
</dbReference>
<dbReference type="PANTHER" id="PTHR39683">
    <property type="entry name" value="CONSERVED PROTEIN TB16.3"/>
    <property type="match status" value="1"/>
</dbReference>
<dbReference type="Gene3D" id="3.30.530.20">
    <property type="match status" value="1"/>
</dbReference>
<dbReference type="AlphaFoldDB" id="A0A3E1HIT2"/>
<feature type="domain" description="Coenzyme Q-binding protein COQ10 START" evidence="1">
    <location>
        <begin position="10"/>
        <end position="137"/>
    </location>
</feature>
<dbReference type="EMBL" id="QAYL01000006">
    <property type="protein sequence ID" value="RFD26370.1"/>
    <property type="molecule type" value="Genomic_DNA"/>
</dbReference>